<keyword evidence="3" id="KW-1185">Reference proteome</keyword>
<proteinExistence type="predicted"/>
<evidence type="ECO:0000256" key="1">
    <source>
        <dbReference type="SAM" id="MobiDB-lite"/>
    </source>
</evidence>
<gene>
    <name evidence="2" type="ORF">FRUB_04548</name>
</gene>
<name>A0A225DLX6_9BACT</name>
<evidence type="ECO:0000313" key="2">
    <source>
        <dbReference type="EMBL" id="OWK42470.1"/>
    </source>
</evidence>
<feature type="region of interest" description="Disordered" evidence="1">
    <location>
        <begin position="20"/>
        <end position="41"/>
    </location>
</feature>
<organism evidence="2 3">
    <name type="scientific">Fimbriiglobus ruber</name>
    <dbReference type="NCBI Taxonomy" id="1908690"/>
    <lineage>
        <taxon>Bacteria</taxon>
        <taxon>Pseudomonadati</taxon>
        <taxon>Planctomycetota</taxon>
        <taxon>Planctomycetia</taxon>
        <taxon>Gemmatales</taxon>
        <taxon>Gemmataceae</taxon>
        <taxon>Fimbriiglobus</taxon>
    </lineage>
</organism>
<sequence length="41" mass="4494">MLAEGLKLLSAWAFAAHPQQRRGYTPATARRTGLDLGTNPR</sequence>
<dbReference type="EMBL" id="NIDE01000005">
    <property type="protein sequence ID" value="OWK42470.1"/>
    <property type="molecule type" value="Genomic_DNA"/>
</dbReference>
<dbReference type="AlphaFoldDB" id="A0A225DLX6"/>
<evidence type="ECO:0000313" key="3">
    <source>
        <dbReference type="Proteomes" id="UP000214646"/>
    </source>
</evidence>
<reference evidence="3" key="1">
    <citation type="submission" date="2017-06" db="EMBL/GenBank/DDBJ databases">
        <title>Genome analysis of Fimbriiglobus ruber SP5, the first member of the order Planctomycetales with confirmed chitinolytic capability.</title>
        <authorList>
            <person name="Ravin N.V."/>
            <person name="Rakitin A.L."/>
            <person name="Ivanova A.A."/>
            <person name="Beletsky A.V."/>
            <person name="Kulichevskaya I.S."/>
            <person name="Mardanov A.V."/>
            <person name="Dedysh S.N."/>
        </authorList>
    </citation>
    <scope>NUCLEOTIDE SEQUENCE [LARGE SCALE GENOMIC DNA]</scope>
    <source>
        <strain evidence="3">SP5</strain>
    </source>
</reference>
<protein>
    <submittedName>
        <fullName evidence="2">Uncharacterized protein</fullName>
    </submittedName>
</protein>
<dbReference type="Proteomes" id="UP000214646">
    <property type="component" value="Unassembled WGS sequence"/>
</dbReference>
<accession>A0A225DLX6</accession>
<comment type="caution">
    <text evidence="2">The sequence shown here is derived from an EMBL/GenBank/DDBJ whole genome shotgun (WGS) entry which is preliminary data.</text>
</comment>